<keyword evidence="4" id="KW-1185">Reference proteome</keyword>
<evidence type="ECO:0000313" key="4">
    <source>
        <dbReference type="Proteomes" id="UP001583186"/>
    </source>
</evidence>
<evidence type="ECO:0000259" key="1">
    <source>
        <dbReference type="Pfam" id="PF10022"/>
    </source>
</evidence>
<dbReference type="InterPro" id="IPR049349">
    <property type="entry name" value="DUF2264_N"/>
</dbReference>
<evidence type="ECO:0000259" key="2">
    <source>
        <dbReference type="Pfam" id="PF20938"/>
    </source>
</evidence>
<dbReference type="PIRSF" id="PIRSF014753">
    <property type="entry name" value="UCP014753"/>
    <property type="match status" value="1"/>
</dbReference>
<dbReference type="PANTHER" id="PTHR35339">
    <property type="entry name" value="LINALOOL DEHYDRATASE_ISOMERASE DOMAIN-CONTAINING PROTEIN"/>
    <property type="match status" value="1"/>
</dbReference>
<proteinExistence type="predicted"/>
<reference evidence="3 4" key="1">
    <citation type="journal article" date="2024" name="IMA Fungus">
        <title>IMA Genome - F19 : A genome assembly and annotation guide to empower mycologists, including annotated draft genome sequences of Ceratocystis pirilliformis, Diaporthe australafricana, Fusarium ophioides, Paecilomyces lecythidis, and Sporothrix stenoceras.</title>
        <authorList>
            <person name="Aylward J."/>
            <person name="Wilson A.M."/>
            <person name="Visagie C.M."/>
            <person name="Spraker J."/>
            <person name="Barnes I."/>
            <person name="Buitendag C."/>
            <person name="Ceriani C."/>
            <person name="Del Mar Angel L."/>
            <person name="du Plessis D."/>
            <person name="Fuchs T."/>
            <person name="Gasser K."/>
            <person name="Kramer D."/>
            <person name="Li W."/>
            <person name="Munsamy K."/>
            <person name="Piso A."/>
            <person name="Price J.L."/>
            <person name="Sonnekus B."/>
            <person name="Thomas C."/>
            <person name="van der Nest A."/>
            <person name="van Dijk A."/>
            <person name="van Heerden A."/>
            <person name="van Vuuren N."/>
            <person name="Yilmaz N."/>
            <person name="Duong T.A."/>
            <person name="van der Merwe N.A."/>
            <person name="Wingfield M.J."/>
            <person name="Wingfield B.D."/>
        </authorList>
    </citation>
    <scope>NUCLEOTIDE SEQUENCE [LARGE SCALE GENOMIC DNA]</scope>
    <source>
        <strain evidence="3 4">CMW 5346</strain>
    </source>
</reference>
<evidence type="ECO:0000313" key="3">
    <source>
        <dbReference type="EMBL" id="KAL1893489.1"/>
    </source>
</evidence>
<feature type="domain" description="DUF2264" evidence="2">
    <location>
        <begin position="396"/>
        <end position="645"/>
    </location>
</feature>
<name>A0ABR3YZU5_9PEZI</name>
<gene>
    <name evidence="3" type="ORF">Sste5346_006317</name>
</gene>
<dbReference type="EMBL" id="JAWCUI010000037">
    <property type="protein sequence ID" value="KAL1893489.1"/>
    <property type="molecule type" value="Genomic_DNA"/>
</dbReference>
<sequence length="666" mass="73148">MAGVPGFSNNTFKTRSDLVRAAEALLLPVQKYSSPGGARVRFRPATAAHFDDVAAQLEGFARPLWAVAGLMKSGAGDELDLSLWIKGLESGTDPSHPEYWGNIGAHDQRMVEMESIAFFLLVAPDAVLSKLSTTAQRNLAAWLRQINDHEIPQNNWLWFRVFVNLALVRALGIPRSEVQSIIDDAFERLDSYKVEGPGSDGWSTDGAWTEFTKQADYYSGSFAIQFAQLLFVSIADESVEEEAKRAAHYREEAKAFSAQYWRYFDPDGAAIPFGRSLTYRFAMCAFWAAAAVSGVDLAEPVADLGTVKGLLFRHLRWWADRPDIFSQDGVVSIGFGYPNLYMSEEYNSPQSVYWCLKGFVALCLPENHSFWSVDEKPHPLDPATRSDSTSPSSIGVLWPPHHIISNTIAHHFLLSAGQMTHKPHKGREAKYGKFAYSSAFGFSVPTGQPMLQYIPPDSTLCLSIDNGESWIQRQEPVDVSLSTAHIRGPSGSDDTVSTLVSTWKPYPKLDFQIITTLVPLGDLFMGWHVRVHEVRWSSVALSNNPLIDDVLQIVEGGFAQPSLTEASLPLPQVVSPSVVEGILNTHKDSLMISSAGAVGIVNISDDKKEAGVAVKSQSSVLKAGPNTNLLYPKTSIPIVTTHIPVASTSGDESDRLKYKLVISETV</sequence>
<dbReference type="InterPro" id="IPR049237">
    <property type="entry name" value="DUF2264_C"/>
</dbReference>
<comment type="caution">
    <text evidence="3">The sequence shown here is derived from an EMBL/GenBank/DDBJ whole genome shotgun (WGS) entry which is preliminary data.</text>
</comment>
<dbReference type="Pfam" id="PF10022">
    <property type="entry name" value="DUF2264"/>
    <property type="match status" value="1"/>
</dbReference>
<organism evidence="3 4">
    <name type="scientific">Sporothrix stenoceras</name>
    <dbReference type="NCBI Taxonomy" id="5173"/>
    <lineage>
        <taxon>Eukaryota</taxon>
        <taxon>Fungi</taxon>
        <taxon>Dikarya</taxon>
        <taxon>Ascomycota</taxon>
        <taxon>Pezizomycotina</taxon>
        <taxon>Sordariomycetes</taxon>
        <taxon>Sordariomycetidae</taxon>
        <taxon>Ophiostomatales</taxon>
        <taxon>Ophiostomataceae</taxon>
        <taxon>Sporothrix</taxon>
    </lineage>
</organism>
<protein>
    <recommendedName>
        <fullName evidence="5">DUF2264 domain-containing protein</fullName>
    </recommendedName>
</protein>
<dbReference type="Pfam" id="PF20938">
    <property type="entry name" value="DUF2264_C"/>
    <property type="match status" value="1"/>
</dbReference>
<accession>A0ABR3YZU5</accession>
<dbReference type="PANTHER" id="PTHR35339:SF2">
    <property type="entry name" value="DUF2264 DOMAIN-CONTAINING PROTEIN-RELATED"/>
    <property type="match status" value="1"/>
</dbReference>
<feature type="domain" description="DUF2264" evidence="1">
    <location>
        <begin position="14"/>
        <end position="378"/>
    </location>
</feature>
<dbReference type="InterPro" id="IPR016624">
    <property type="entry name" value="UCP014753"/>
</dbReference>
<dbReference type="Proteomes" id="UP001583186">
    <property type="component" value="Unassembled WGS sequence"/>
</dbReference>
<evidence type="ECO:0008006" key="5">
    <source>
        <dbReference type="Google" id="ProtNLM"/>
    </source>
</evidence>